<dbReference type="InterPro" id="IPR003231">
    <property type="entry name" value="ACP"/>
</dbReference>
<evidence type="ECO:0000259" key="7">
    <source>
        <dbReference type="PROSITE" id="PS50075"/>
    </source>
</evidence>
<keyword evidence="5" id="KW-0443">Lipid metabolism</keyword>
<gene>
    <name evidence="8" type="ORF">Cme02nite_73070</name>
</gene>
<keyword evidence="1" id="KW-0596">Phosphopantetheine</keyword>
<dbReference type="GO" id="GO:0031177">
    <property type="term" value="F:phosphopantetheine binding"/>
    <property type="evidence" value="ECO:0007669"/>
    <property type="project" value="InterPro"/>
</dbReference>
<keyword evidence="9" id="KW-1185">Reference proteome</keyword>
<keyword evidence="4" id="KW-0276">Fatty acid metabolism</keyword>
<dbReference type="PANTHER" id="PTHR20863:SF76">
    <property type="entry name" value="CARRIER DOMAIN-CONTAINING PROTEIN"/>
    <property type="match status" value="1"/>
</dbReference>
<name>A0A8J3LUC1_9ACTN</name>
<accession>A0A8J3LUC1</accession>
<evidence type="ECO:0000256" key="6">
    <source>
        <dbReference type="ARBA" id="ARBA00023160"/>
    </source>
</evidence>
<dbReference type="InterPro" id="IPR009081">
    <property type="entry name" value="PP-bd_ACP"/>
</dbReference>
<dbReference type="Pfam" id="PF00550">
    <property type="entry name" value="PP-binding"/>
    <property type="match status" value="1"/>
</dbReference>
<dbReference type="GO" id="GO:0005829">
    <property type="term" value="C:cytosol"/>
    <property type="evidence" value="ECO:0007669"/>
    <property type="project" value="TreeGrafter"/>
</dbReference>
<keyword evidence="2" id="KW-0444">Lipid biosynthesis</keyword>
<dbReference type="PROSITE" id="PS50075">
    <property type="entry name" value="CARRIER"/>
    <property type="match status" value="1"/>
</dbReference>
<dbReference type="SUPFAM" id="SSF47336">
    <property type="entry name" value="ACP-like"/>
    <property type="match status" value="1"/>
</dbReference>
<reference evidence="8" key="1">
    <citation type="submission" date="2021-01" db="EMBL/GenBank/DDBJ databases">
        <title>Whole genome shotgun sequence of Catellatospora methionotrophica NBRC 14553.</title>
        <authorList>
            <person name="Komaki H."/>
            <person name="Tamura T."/>
        </authorList>
    </citation>
    <scope>NUCLEOTIDE SEQUENCE</scope>
    <source>
        <strain evidence="8">NBRC 14553</strain>
    </source>
</reference>
<sequence>MGIDMSENAVLTDIVRLIRQVMPELTDREITLDTSFEELGMDSLNRVDLLAAAESEFDVTVPDDDVSTFIQVRHLVDFVAGTRVG</sequence>
<organism evidence="8 9">
    <name type="scientific">Catellatospora methionotrophica</name>
    <dbReference type="NCBI Taxonomy" id="121620"/>
    <lineage>
        <taxon>Bacteria</taxon>
        <taxon>Bacillati</taxon>
        <taxon>Actinomycetota</taxon>
        <taxon>Actinomycetes</taxon>
        <taxon>Micromonosporales</taxon>
        <taxon>Micromonosporaceae</taxon>
        <taxon>Catellatospora</taxon>
    </lineage>
</organism>
<feature type="domain" description="Carrier" evidence="7">
    <location>
        <begin position="5"/>
        <end position="83"/>
    </location>
</feature>
<dbReference type="SMART" id="SM00823">
    <property type="entry name" value="PKS_PP"/>
    <property type="match status" value="1"/>
</dbReference>
<dbReference type="GO" id="GO:0000035">
    <property type="term" value="F:acyl binding"/>
    <property type="evidence" value="ECO:0007669"/>
    <property type="project" value="TreeGrafter"/>
</dbReference>
<dbReference type="GO" id="GO:0016020">
    <property type="term" value="C:membrane"/>
    <property type="evidence" value="ECO:0007669"/>
    <property type="project" value="GOC"/>
</dbReference>
<evidence type="ECO:0000313" key="9">
    <source>
        <dbReference type="Proteomes" id="UP000660339"/>
    </source>
</evidence>
<dbReference type="GO" id="GO:0009245">
    <property type="term" value="P:lipid A biosynthetic process"/>
    <property type="evidence" value="ECO:0007669"/>
    <property type="project" value="TreeGrafter"/>
</dbReference>
<evidence type="ECO:0000256" key="5">
    <source>
        <dbReference type="ARBA" id="ARBA00023098"/>
    </source>
</evidence>
<evidence type="ECO:0000256" key="1">
    <source>
        <dbReference type="ARBA" id="ARBA00022450"/>
    </source>
</evidence>
<keyword evidence="6" id="KW-0275">Fatty acid biosynthesis</keyword>
<evidence type="ECO:0000256" key="4">
    <source>
        <dbReference type="ARBA" id="ARBA00022832"/>
    </source>
</evidence>
<evidence type="ECO:0000313" key="8">
    <source>
        <dbReference type="EMBL" id="GIG18975.1"/>
    </source>
</evidence>
<evidence type="ECO:0000256" key="3">
    <source>
        <dbReference type="ARBA" id="ARBA00022553"/>
    </source>
</evidence>
<dbReference type="Proteomes" id="UP000660339">
    <property type="component" value="Unassembled WGS sequence"/>
</dbReference>
<dbReference type="Gene3D" id="1.10.1200.10">
    <property type="entry name" value="ACP-like"/>
    <property type="match status" value="1"/>
</dbReference>
<dbReference type="InterPro" id="IPR020806">
    <property type="entry name" value="PKS_PP-bd"/>
</dbReference>
<evidence type="ECO:0000256" key="2">
    <source>
        <dbReference type="ARBA" id="ARBA00022516"/>
    </source>
</evidence>
<dbReference type="EMBL" id="BONJ01000046">
    <property type="protein sequence ID" value="GIG18975.1"/>
    <property type="molecule type" value="Genomic_DNA"/>
</dbReference>
<dbReference type="PANTHER" id="PTHR20863">
    <property type="entry name" value="ACYL CARRIER PROTEIN"/>
    <property type="match status" value="1"/>
</dbReference>
<keyword evidence="3" id="KW-0597">Phosphoprotein</keyword>
<dbReference type="AlphaFoldDB" id="A0A8J3LUC1"/>
<protein>
    <recommendedName>
        <fullName evidence="7">Carrier domain-containing protein</fullName>
    </recommendedName>
</protein>
<comment type="caution">
    <text evidence="8">The sequence shown here is derived from an EMBL/GenBank/DDBJ whole genome shotgun (WGS) entry which is preliminary data.</text>
</comment>
<dbReference type="InterPro" id="IPR036736">
    <property type="entry name" value="ACP-like_sf"/>
</dbReference>
<dbReference type="GO" id="GO:0000036">
    <property type="term" value="F:acyl carrier activity"/>
    <property type="evidence" value="ECO:0007669"/>
    <property type="project" value="TreeGrafter"/>
</dbReference>
<proteinExistence type="predicted"/>